<dbReference type="GO" id="GO:0000981">
    <property type="term" value="F:DNA-binding transcription factor activity, RNA polymerase II-specific"/>
    <property type="evidence" value="ECO:0007669"/>
    <property type="project" value="InterPro"/>
</dbReference>
<dbReference type="SUPFAM" id="SSF57701">
    <property type="entry name" value="Zn2/Cys6 DNA-binding domain"/>
    <property type="match status" value="1"/>
</dbReference>
<dbReference type="GO" id="GO:0005634">
    <property type="term" value="C:nucleus"/>
    <property type="evidence" value="ECO:0007669"/>
    <property type="project" value="UniProtKB-SubCell"/>
</dbReference>
<dbReference type="PANTHER" id="PTHR31313">
    <property type="entry name" value="TY1 ENHANCER ACTIVATOR"/>
    <property type="match status" value="1"/>
</dbReference>
<sequence>MRGYCTPNYSSGTNPQPPANVDTIRESGVWGRSFTDHTSLSIISFSNMPGSGSSEGDPRRYGFACSTCRRKKVRCDGTRPVCRKCSKSGVECFYKPESGDLWLLQQLRNSNKRVRELEEQMRNLLSTKETEAANILPQSSEHGSTRKSPTCPALELIDAIGDEEKVRESALDELSVDENGKVQYFGATSRFYVPTEHTTQARGQAELDRSSDFVDATKHRTWLQSSSKLQKSWERLAFANLQNERSDINPQLAADLLQIYWAWQHPLHNCVYRPCFSRDMALGGPYFSEFLLYTLYAHASRHANTDDPRFKDIGRGERFLAKAKLLLQSEMEQPRPKIPTIQALLILGGRQCAVGKSSEGWLYTGMAIRMMKDIGLHLNMKRLAHLEKLAPEDLEVRKRLFLSAYAWDKSISTCLGRPPSLIEMPYAPESLSNSDHCLMSSIDHSDDDEMWTPCFLDDEVLYPPTKSFNTQVFISFCRLSQLINESYDIIYKVKTRKGILSKSIIELDGRIRAFYSCLPEGLRIENISSMPFCPPPHIFSLNILYHVTLILLYRPFLFSSTSSLTKDDDFNIRAHRICVERTKINQFLKAHHRTFNFKIQTYLVSYCVYTAATIDAFEIKSHDDTAATEAAQRLSTTLKMLETEARQTPGIKRSIEIIKTQLQTHTEVAHDRHATVEDYNDVQRQNFSIETQQVTLFTPVYQVCLHLLVSHHHMFLFWDGHR</sequence>
<dbReference type="GO" id="GO:0008270">
    <property type="term" value="F:zinc ion binding"/>
    <property type="evidence" value="ECO:0007669"/>
    <property type="project" value="InterPro"/>
</dbReference>
<evidence type="ECO:0000313" key="11">
    <source>
        <dbReference type="Proteomes" id="UP000070700"/>
    </source>
</evidence>
<dbReference type="InterPro" id="IPR036864">
    <property type="entry name" value="Zn2-C6_fun-type_DNA-bd_sf"/>
</dbReference>
<keyword evidence="8" id="KW-0175">Coiled coil</keyword>
<organism evidence="10 11">
    <name type="scientific">Mollisia scopiformis</name>
    <name type="common">Conifer needle endophyte fungus</name>
    <name type="synonym">Phialocephala scopiformis</name>
    <dbReference type="NCBI Taxonomy" id="149040"/>
    <lineage>
        <taxon>Eukaryota</taxon>
        <taxon>Fungi</taxon>
        <taxon>Dikarya</taxon>
        <taxon>Ascomycota</taxon>
        <taxon>Pezizomycotina</taxon>
        <taxon>Leotiomycetes</taxon>
        <taxon>Helotiales</taxon>
        <taxon>Mollisiaceae</taxon>
        <taxon>Mollisia</taxon>
    </lineage>
</organism>
<dbReference type="SMART" id="SM00066">
    <property type="entry name" value="GAL4"/>
    <property type="match status" value="1"/>
</dbReference>
<dbReference type="RefSeq" id="XP_018076574.1">
    <property type="nucleotide sequence ID" value="XM_018211574.1"/>
</dbReference>
<dbReference type="PANTHER" id="PTHR31313:SF85">
    <property type="entry name" value="ZN(II)2CYS6 TRANSCRIPTION FACTOR (EUROFUNG)"/>
    <property type="match status" value="1"/>
</dbReference>
<evidence type="ECO:0000256" key="7">
    <source>
        <dbReference type="ARBA" id="ARBA00023242"/>
    </source>
</evidence>
<keyword evidence="5" id="KW-0238">DNA-binding</keyword>
<dbReference type="KEGG" id="psco:LY89DRAFT_638427"/>
<dbReference type="GO" id="GO:0003677">
    <property type="term" value="F:DNA binding"/>
    <property type="evidence" value="ECO:0007669"/>
    <property type="project" value="UniProtKB-KW"/>
</dbReference>
<dbReference type="InterPro" id="IPR001138">
    <property type="entry name" value="Zn2Cys6_DnaBD"/>
</dbReference>
<evidence type="ECO:0000259" key="9">
    <source>
        <dbReference type="PROSITE" id="PS50048"/>
    </source>
</evidence>
<dbReference type="GeneID" id="28821300"/>
<dbReference type="AlphaFoldDB" id="A0A194XQ87"/>
<dbReference type="PROSITE" id="PS50048">
    <property type="entry name" value="ZN2_CY6_FUNGAL_2"/>
    <property type="match status" value="1"/>
</dbReference>
<dbReference type="OrthoDB" id="4161332at2759"/>
<dbReference type="Pfam" id="PF00172">
    <property type="entry name" value="Zn_clus"/>
    <property type="match status" value="1"/>
</dbReference>
<dbReference type="CDD" id="cd12148">
    <property type="entry name" value="fungal_TF_MHR"/>
    <property type="match status" value="1"/>
</dbReference>
<dbReference type="SMART" id="SM00906">
    <property type="entry name" value="Fungal_trans"/>
    <property type="match status" value="1"/>
</dbReference>
<evidence type="ECO:0000256" key="4">
    <source>
        <dbReference type="ARBA" id="ARBA00023015"/>
    </source>
</evidence>
<dbReference type="Proteomes" id="UP000070700">
    <property type="component" value="Unassembled WGS sequence"/>
</dbReference>
<evidence type="ECO:0000256" key="8">
    <source>
        <dbReference type="SAM" id="Coils"/>
    </source>
</evidence>
<evidence type="ECO:0000256" key="5">
    <source>
        <dbReference type="ARBA" id="ARBA00023125"/>
    </source>
</evidence>
<proteinExistence type="predicted"/>
<comment type="subcellular location">
    <subcellularLocation>
        <location evidence="1">Nucleus</location>
    </subcellularLocation>
</comment>
<keyword evidence="7" id="KW-0539">Nucleus</keyword>
<keyword evidence="4" id="KW-0805">Transcription regulation</keyword>
<dbReference type="PROSITE" id="PS00463">
    <property type="entry name" value="ZN2_CY6_FUNGAL_1"/>
    <property type="match status" value="1"/>
</dbReference>
<dbReference type="CDD" id="cd00067">
    <property type="entry name" value="GAL4"/>
    <property type="match status" value="1"/>
</dbReference>
<dbReference type="EMBL" id="KQ947407">
    <property type="protein sequence ID" value="KUJ22219.1"/>
    <property type="molecule type" value="Genomic_DNA"/>
</dbReference>
<reference evidence="10 11" key="1">
    <citation type="submission" date="2015-10" db="EMBL/GenBank/DDBJ databases">
        <title>Full genome of DAOMC 229536 Phialocephala scopiformis, a fungal endophyte of spruce producing the potent anti-insectan compound rugulosin.</title>
        <authorList>
            <consortium name="DOE Joint Genome Institute"/>
            <person name="Walker A.K."/>
            <person name="Frasz S.L."/>
            <person name="Seifert K.A."/>
            <person name="Miller J.D."/>
            <person name="Mondo S.J."/>
            <person name="Labutti K."/>
            <person name="Lipzen A."/>
            <person name="Dockter R."/>
            <person name="Kennedy M."/>
            <person name="Grigoriev I.V."/>
            <person name="Spatafora J.W."/>
        </authorList>
    </citation>
    <scope>NUCLEOTIDE SEQUENCE [LARGE SCALE GENOMIC DNA]</scope>
    <source>
        <strain evidence="10 11">CBS 120377</strain>
    </source>
</reference>
<dbReference type="InParanoid" id="A0A194XQ87"/>
<accession>A0A194XQ87</accession>
<protein>
    <recommendedName>
        <fullName evidence="9">Zn(2)-C6 fungal-type domain-containing protein</fullName>
    </recommendedName>
</protein>
<name>A0A194XQ87_MOLSC</name>
<evidence type="ECO:0000256" key="2">
    <source>
        <dbReference type="ARBA" id="ARBA00022723"/>
    </source>
</evidence>
<feature type="domain" description="Zn(2)-C6 fungal-type" evidence="9">
    <location>
        <begin position="64"/>
        <end position="94"/>
    </location>
</feature>
<evidence type="ECO:0000256" key="3">
    <source>
        <dbReference type="ARBA" id="ARBA00022833"/>
    </source>
</evidence>
<dbReference type="Gene3D" id="4.10.240.10">
    <property type="entry name" value="Zn(2)-C6 fungal-type DNA-binding domain"/>
    <property type="match status" value="1"/>
</dbReference>
<keyword evidence="2" id="KW-0479">Metal-binding</keyword>
<evidence type="ECO:0000256" key="6">
    <source>
        <dbReference type="ARBA" id="ARBA00023163"/>
    </source>
</evidence>
<dbReference type="InterPro" id="IPR007219">
    <property type="entry name" value="XnlR_reg_dom"/>
</dbReference>
<keyword evidence="3" id="KW-0862">Zinc</keyword>
<keyword evidence="11" id="KW-1185">Reference proteome</keyword>
<feature type="coiled-coil region" evidence="8">
    <location>
        <begin position="104"/>
        <end position="134"/>
    </location>
</feature>
<dbReference type="Pfam" id="PF04082">
    <property type="entry name" value="Fungal_trans"/>
    <property type="match status" value="1"/>
</dbReference>
<evidence type="ECO:0000313" key="10">
    <source>
        <dbReference type="EMBL" id="KUJ22219.1"/>
    </source>
</evidence>
<dbReference type="GO" id="GO:0006351">
    <property type="term" value="P:DNA-templated transcription"/>
    <property type="evidence" value="ECO:0007669"/>
    <property type="project" value="InterPro"/>
</dbReference>
<evidence type="ECO:0000256" key="1">
    <source>
        <dbReference type="ARBA" id="ARBA00004123"/>
    </source>
</evidence>
<gene>
    <name evidence="10" type="ORF">LY89DRAFT_638427</name>
</gene>
<keyword evidence="6" id="KW-0804">Transcription</keyword>
<dbReference type="InterPro" id="IPR051615">
    <property type="entry name" value="Transcr_Regulatory_Elem"/>
</dbReference>